<evidence type="ECO:0000256" key="1">
    <source>
        <dbReference type="SAM" id="MobiDB-lite"/>
    </source>
</evidence>
<evidence type="ECO:0000313" key="2">
    <source>
        <dbReference type="EMBL" id="KAI4534480.1"/>
    </source>
</evidence>
<protein>
    <submittedName>
        <fullName evidence="2">Uncharacterized protein</fullName>
    </submittedName>
</protein>
<gene>
    <name evidence="2" type="ORF">MG293_015340</name>
</gene>
<organism evidence="2 3">
    <name type="scientific">Ovis ammon polii</name>
    <dbReference type="NCBI Taxonomy" id="230172"/>
    <lineage>
        <taxon>Eukaryota</taxon>
        <taxon>Metazoa</taxon>
        <taxon>Chordata</taxon>
        <taxon>Craniata</taxon>
        <taxon>Vertebrata</taxon>
        <taxon>Euteleostomi</taxon>
        <taxon>Mammalia</taxon>
        <taxon>Eutheria</taxon>
        <taxon>Laurasiatheria</taxon>
        <taxon>Artiodactyla</taxon>
        <taxon>Ruminantia</taxon>
        <taxon>Pecora</taxon>
        <taxon>Bovidae</taxon>
        <taxon>Caprinae</taxon>
        <taxon>Ovis</taxon>
    </lineage>
</organism>
<accession>A0AAD4TYM8</accession>
<name>A0AAD4TYM8_OVIAM</name>
<feature type="compositionally biased region" description="Pro residues" evidence="1">
    <location>
        <begin position="1"/>
        <end position="10"/>
    </location>
</feature>
<proteinExistence type="predicted"/>
<keyword evidence="3" id="KW-1185">Reference proteome</keyword>
<sequence>MRVETPPPHNQDPQPEIGEPAPRDWIQRPSLTISPGSGPPCHFPSLWPLLIFVTISNNLSRLVLSGYS</sequence>
<evidence type="ECO:0000313" key="3">
    <source>
        <dbReference type="Proteomes" id="UP001214576"/>
    </source>
</evidence>
<reference evidence="2" key="1">
    <citation type="submission" date="2022-03" db="EMBL/GenBank/DDBJ databases">
        <title>Genomic analyses of argali, domestic sheep and their hybrids provide insights into chromosomal evolution, heterosis and genetic basis of agronomic traits.</title>
        <authorList>
            <person name="Li M."/>
        </authorList>
    </citation>
    <scope>NUCLEOTIDE SEQUENCE</scope>
    <source>
        <strain evidence="2">CAU-MHL-2022a</strain>
        <tissue evidence="2">Skin</tissue>
    </source>
</reference>
<dbReference type="AlphaFoldDB" id="A0AAD4TYM8"/>
<dbReference type="Proteomes" id="UP001214576">
    <property type="component" value="Unassembled WGS sequence"/>
</dbReference>
<dbReference type="EMBL" id="JAKZEL010000019">
    <property type="protein sequence ID" value="KAI4534480.1"/>
    <property type="molecule type" value="Genomic_DNA"/>
</dbReference>
<comment type="caution">
    <text evidence="2">The sequence shown here is derived from an EMBL/GenBank/DDBJ whole genome shotgun (WGS) entry which is preliminary data.</text>
</comment>
<feature type="region of interest" description="Disordered" evidence="1">
    <location>
        <begin position="1"/>
        <end position="37"/>
    </location>
</feature>